<protein>
    <submittedName>
        <fullName evidence="6">TonB family protein</fullName>
    </submittedName>
</protein>
<dbReference type="Gene3D" id="3.30.1150.10">
    <property type="match status" value="1"/>
</dbReference>
<comment type="caution">
    <text evidence="6">The sequence shown here is derived from an EMBL/GenBank/DDBJ whole genome shotgun (WGS) entry which is preliminary data.</text>
</comment>
<dbReference type="AlphaFoldDB" id="A0A841H5C2"/>
<dbReference type="GO" id="GO:0055085">
    <property type="term" value="P:transmembrane transport"/>
    <property type="evidence" value="ECO:0007669"/>
    <property type="project" value="InterPro"/>
</dbReference>
<evidence type="ECO:0000256" key="2">
    <source>
        <dbReference type="ARBA" id="ARBA00022692"/>
    </source>
</evidence>
<sequence>MIRLDRAITRMHSAVRERMVERYPRLRDGREVVRMLTDDVKRLGARDSRVVPGSTLRVRLRMRLDREGVPDSIQVVTPGTPGPFRRAAIRAARRLRFRPARLHGRPVPVWIELPLTFRIPPR</sequence>
<dbReference type="RefSeq" id="WP_170038604.1">
    <property type="nucleotide sequence ID" value="NZ_JABDTL010000002.1"/>
</dbReference>
<dbReference type="GO" id="GO:0016020">
    <property type="term" value="C:membrane"/>
    <property type="evidence" value="ECO:0007669"/>
    <property type="project" value="UniProtKB-SubCell"/>
</dbReference>
<evidence type="ECO:0000259" key="5">
    <source>
        <dbReference type="PROSITE" id="PS52015"/>
    </source>
</evidence>
<evidence type="ECO:0000313" key="6">
    <source>
        <dbReference type="EMBL" id="MBB6073250.1"/>
    </source>
</evidence>
<keyword evidence="4" id="KW-0472">Membrane</keyword>
<proteinExistence type="predicted"/>
<dbReference type="NCBIfam" id="TIGR01352">
    <property type="entry name" value="tonB_Cterm"/>
    <property type="match status" value="1"/>
</dbReference>
<feature type="domain" description="TonB C-terminal" evidence="5">
    <location>
        <begin position="30"/>
        <end position="122"/>
    </location>
</feature>
<dbReference type="EMBL" id="JACHIA010000022">
    <property type="protein sequence ID" value="MBB6073250.1"/>
    <property type="molecule type" value="Genomic_DNA"/>
</dbReference>
<name>A0A841H5C2_9BACT</name>
<accession>A0A841H5C2</accession>
<organism evidence="6 7">
    <name type="scientific">Longimicrobium terrae</name>
    <dbReference type="NCBI Taxonomy" id="1639882"/>
    <lineage>
        <taxon>Bacteria</taxon>
        <taxon>Pseudomonadati</taxon>
        <taxon>Gemmatimonadota</taxon>
        <taxon>Longimicrobiia</taxon>
        <taxon>Longimicrobiales</taxon>
        <taxon>Longimicrobiaceae</taxon>
        <taxon>Longimicrobium</taxon>
    </lineage>
</organism>
<dbReference type="Pfam" id="PF03544">
    <property type="entry name" value="TonB_C"/>
    <property type="match status" value="1"/>
</dbReference>
<evidence type="ECO:0000256" key="4">
    <source>
        <dbReference type="ARBA" id="ARBA00023136"/>
    </source>
</evidence>
<dbReference type="SUPFAM" id="SSF74653">
    <property type="entry name" value="TolA/TonB C-terminal domain"/>
    <property type="match status" value="1"/>
</dbReference>
<dbReference type="Proteomes" id="UP000582837">
    <property type="component" value="Unassembled WGS sequence"/>
</dbReference>
<evidence type="ECO:0000256" key="3">
    <source>
        <dbReference type="ARBA" id="ARBA00022989"/>
    </source>
</evidence>
<dbReference type="PROSITE" id="PS52015">
    <property type="entry name" value="TONB_CTD"/>
    <property type="match status" value="1"/>
</dbReference>
<dbReference type="InterPro" id="IPR006260">
    <property type="entry name" value="TonB/TolA_C"/>
</dbReference>
<keyword evidence="7" id="KW-1185">Reference proteome</keyword>
<gene>
    <name evidence="6" type="ORF">HNQ61_004917</name>
</gene>
<dbReference type="InterPro" id="IPR037682">
    <property type="entry name" value="TonB_C"/>
</dbReference>
<comment type="subcellular location">
    <subcellularLocation>
        <location evidence="1">Membrane</location>
        <topology evidence="1">Single-pass membrane protein</topology>
    </subcellularLocation>
</comment>
<evidence type="ECO:0000313" key="7">
    <source>
        <dbReference type="Proteomes" id="UP000582837"/>
    </source>
</evidence>
<keyword evidence="2" id="KW-0812">Transmembrane</keyword>
<reference evidence="6 7" key="1">
    <citation type="submission" date="2020-08" db="EMBL/GenBank/DDBJ databases">
        <title>Genomic Encyclopedia of Type Strains, Phase IV (KMG-IV): sequencing the most valuable type-strain genomes for metagenomic binning, comparative biology and taxonomic classification.</title>
        <authorList>
            <person name="Goeker M."/>
        </authorList>
    </citation>
    <scope>NUCLEOTIDE SEQUENCE [LARGE SCALE GENOMIC DNA]</scope>
    <source>
        <strain evidence="6 7">DSM 29007</strain>
    </source>
</reference>
<evidence type="ECO:0000256" key="1">
    <source>
        <dbReference type="ARBA" id="ARBA00004167"/>
    </source>
</evidence>
<keyword evidence="3" id="KW-1133">Transmembrane helix</keyword>